<dbReference type="OrthoDB" id="2658117at2"/>
<name>A0A2V4VNP8_PAEBA</name>
<protein>
    <submittedName>
        <fullName evidence="1">Uncharacterized protein</fullName>
    </submittedName>
</protein>
<reference evidence="2 4" key="2">
    <citation type="submission" date="2020-06" db="EMBL/GenBank/DDBJ databases">
        <title>Complete genome of Paenibacillus barcinonensis KACC11450.</title>
        <authorList>
            <person name="Kim M."/>
            <person name="Park Y.-J."/>
            <person name="Shin J.-H."/>
        </authorList>
    </citation>
    <scope>NUCLEOTIDE SEQUENCE [LARGE SCALE GENOMIC DNA]</scope>
    <source>
        <strain evidence="2 4">KACC11450</strain>
    </source>
</reference>
<dbReference type="AlphaFoldDB" id="A0A2V4VNP8"/>
<reference evidence="1 3" key="1">
    <citation type="submission" date="2018-06" db="EMBL/GenBank/DDBJ databases">
        <title>Genomic Encyclopedia of Type Strains, Phase III (KMG-III): the genomes of soil and plant-associated and newly described type strains.</title>
        <authorList>
            <person name="Whitman W."/>
        </authorList>
    </citation>
    <scope>NUCLEOTIDE SEQUENCE [LARGE SCALE GENOMIC DNA]</scope>
    <source>
        <strain evidence="1 3">CECT 7022</strain>
    </source>
</reference>
<keyword evidence="4" id="KW-1185">Reference proteome</keyword>
<evidence type="ECO:0000313" key="3">
    <source>
        <dbReference type="Proteomes" id="UP000247790"/>
    </source>
</evidence>
<evidence type="ECO:0000313" key="4">
    <source>
        <dbReference type="Proteomes" id="UP000509327"/>
    </source>
</evidence>
<evidence type="ECO:0000313" key="2">
    <source>
        <dbReference type="EMBL" id="QKS55853.1"/>
    </source>
</evidence>
<dbReference type="Proteomes" id="UP000509327">
    <property type="component" value="Chromosome"/>
</dbReference>
<accession>A0A2V4VNP8</accession>
<sequence length="71" mass="8276">MRLFDEETYEYLLLEMMNAEDVALNGEEADTIVTQHEELPSPDIIAEQVRLAGFDTFEVTHVKETVKRYQL</sequence>
<dbReference type="RefSeq" id="WP_110894530.1">
    <property type="nucleotide sequence ID" value="NZ_CP054614.1"/>
</dbReference>
<proteinExistence type="predicted"/>
<organism evidence="1 3">
    <name type="scientific">Paenibacillus barcinonensis</name>
    <dbReference type="NCBI Taxonomy" id="198119"/>
    <lineage>
        <taxon>Bacteria</taxon>
        <taxon>Bacillati</taxon>
        <taxon>Bacillota</taxon>
        <taxon>Bacilli</taxon>
        <taxon>Bacillales</taxon>
        <taxon>Paenibacillaceae</taxon>
        <taxon>Paenibacillus</taxon>
    </lineage>
</organism>
<dbReference type="EMBL" id="CP054614">
    <property type="protein sequence ID" value="QKS55853.1"/>
    <property type="molecule type" value="Genomic_DNA"/>
</dbReference>
<gene>
    <name evidence="1" type="ORF">DFQ00_102255</name>
    <name evidence="2" type="ORF">HUB98_05580</name>
</gene>
<dbReference type="Proteomes" id="UP000247790">
    <property type="component" value="Unassembled WGS sequence"/>
</dbReference>
<evidence type="ECO:0000313" key="1">
    <source>
        <dbReference type="EMBL" id="PYE51461.1"/>
    </source>
</evidence>
<dbReference type="EMBL" id="QJSW01000002">
    <property type="protein sequence ID" value="PYE51461.1"/>
    <property type="molecule type" value="Genomic_DNA"/>
</dbReference>